<dbReference type="Pfam" id="PF01650">
    <property type="entry name" value="Peptidase_C13"/>
    <property type="match status" value="1"/>
</dbReference>
<dbReference type="Proteomes" id="UP001200557">
    <property type="component" value="Unassembled WGS sequence"/>
</dbReference>
<dbReference type="InterPro" id="IPR029030">
    <property type="entry name" value="Caspase-like_dom_sf"/>
</dbReference>
<dbReference type="InterPro" id="IPR001096">
    <property type="entry name" value="Peptidase_C13"/>
</dbReference>
<dbReference type="RefSeq" id="WP_235226250.1">
    <property type="nucleotide sequence ID" value="NZ_JAKGAQ010000003.1"/>
</dbReference>
<name>A0ABS9CYD3_9RHOB</name>
<proteinExistence type="predicted"/>
<evidence type="ECO:0000313" key="4">
    <source>
        <dbReference type="Proteomes" id="UP001200557"/>
    </source>
</evidence>
<evidence type="ECO:0000259" key="2">
    <source>
        <dbReference type="PROSITE" id="PS50208"/>
    </source>
</evidence>
<dbReference type="PROSITE" id="PS51257">
    <property type="entry name" value="PROKAR_LIPOPROTEIN"/>
    <property type="match status" value="1"/>
</dbReference>
<feature type="domain" description="Caspase family p20" evidence="2">
    <location>
        <begin position="95"/>
        <end position="163"/>
    </location>
</feature>
<keyword evidence="1" id="KW-0732">Signal</keyword>
<sequence>MTRFRLITAALCGALLQACMTVPTADQGGTDTSASTALPQARNFVFSWGMFADPVFDRDVVTFNRTFANVYGAPADIDAFGFTSSRLSTPDPAVMQSELVEMAAQAVDGRDTVVVMLTSHGSPDLMAVKTQPNGPVSAVSADTLAEFLAPLANDRQILILQACFSGSLIDELRSPNRIIMTAASADRSSFGCNPESDNTWFIRSLNRAMLEVGAQGGSWEQIFARTRALVAADEAANGYPASNPQRFVGANMRSTWTTSAM</sequence>
<keyword evidence="4" id="KW-1185">Reference proteome</keyword>
<feature type="signal peptide" evidence="1">
    <location>
        <begin position="1"/>
        <end position="25"/>
    </location>
</feature>
<accession>A0ABS9CYD3</accession>
<evidence type="ECO:0000256" key="1">
    <source>
        <dbReference type="SAM" id="SignalP"/>
    </source>
</evidence>
<protein>
    <submittedName>
        <fullName evidence="3">C13 family peptidase</fullName>
    </submittedName>
</protein>
<gene>
    <name evidence="3" type="ORF">L0664_12630</name>
</gene>
<dbReference type="EMBL" id="JAKGAQ010000003">
    <property type="protein sequence ID" value="MCF2871916.1"/>
    <property type="molecule type" value="Genomic_DNA"/>
</dbReference>
<comment type="caution">
    <text evidence="3">The sequence shown here is derived from an EMBL/GenBank/DDBJ whole genome shotgun (WGS) entry which is preliminary data.</text>
</comment>
<reference evidence="3 4" key="1">
    <citation type="submission" date="2022-01" db="EMBL/GenBank/DDBJ databases">
        <title>Octadecabacter sp. nov., isolated from a marine alga.</title>
        <authorList>
            <person name="Jin M.S."/>
            <person name="Kim H.M."/>
            <person name="Han D.M."/>
            <person name="Jung J.J."/>
            <person name="Jeon C.O."/>
        </authorList>
    </citation>
    <scope>NUCLEOTIDE SEQUENCE [LARGE SCALE GENOMIC DNA]</scope>
    <source>
        <strain evidence="3 4">G9-8</strain>
    </source>
</reference>
<organism evidence="3 4">
    <name type="scientific">Octadecabacter dasysiphoniae</name>
    <dbReference type="NCBI Taxonomy" id="2909341"/>
    <lineage>
        <taxon>Bacteria</taxon>
        <taxon>Pseudomonadati</taxon>
        <taxon>Pseudomonadota</taxon>
        <taxon>Alphaproteobacteria</taxon>
        <taxon>Rhodobacterales</taxon>
        <taxon>Roseobacteraceae</taxon>
        <taxon>Octadecabacter</taxon>
    </lineage>
</organism>
<evidence type="ECO:0000313" key="3">
    <source>
        <dbReference type="EMBL" id="MCF2871916.1"/>
    </source>
</evidence>
<dbReference type="Gene3D" id="3.40.50.1460">
    <property type="match status" value="1"/>
</dbReference>
<dbReference type="InterPro" id="IPR001309">
    <property type="entry name" value="Pept_C14_p20"/>
</dbReference>
<feature type="chain" id="PRO_5045051126" evidence="1">
    <location>
        <begin position="26"/>
        <end position="261"/>
    </location>
</feature>
<dbReference type="SUPFAM" id="SSF52129">
    <property type="entry name" value="Caspase-like"/>
    <property type="match status" value="1"/>
</dbReference>
<dbReference type="PROSITE" id="PS50208">
    <property type="entry name" value="CASPASE_P20"/>
    <property type="match status" value="1"/>
</dbReference>